<dbReference type="OrthoDB" id="7761168at2759"/>
<name>A0A084VAI3_ANOSI</name>
<reference evidence="1 3" key="1">
    <citation type="journal article" date="2014" name="BMC Genomics">
        <title>Genome sequence of Anopheles sinensis provides insight into genetics basis of mosquito competence for malaria parasites.</title>
        <authorList>
            <person name="Zhou D."/>
            <person name="Zhang D."/>
            <person name="Ding G."/>
            <person name="Shi L."/>
            <person name="Hou Q."/>
            <person name="Ye Y."/>
            <person name="Xu Y."/>
            <person name="Zhou H."/>
            <person name="Xiong C."/>
            <person name="Li S."/>
            <person name="Yu J."/>
            <person name="Hong S."/>
            <person name="Yu X."/>
            <person name="Zou P."/>
            <person name="Chen C."/>
            <person name="Chang X."/>
            <person name="Wang W."/>
            <person name="Lv Y."/>
            <person name="Sun Y."/>
            <person name="Ma L."/>
            <person name="Shen B."/>
            <person name="Zhu C."/>
        </authorList>
    </citation>
    <scope>NUCLEOTIDE SEQUENCE [LARGE SCALE GENOMIC DNA]</scope>
</reference>
<organism evidence="1">
    <name type="scientific">Anopheles sinensis</name>
    <name type="common">Mosquito</name>
    <dbReference type="NCBI Taxonomy" id="74873"/>
    <lineage>
        <taxon>Eukaryota</taxon>
        <taxon>Metazoa</taxon>
        <taxon>Ecdysozoa</taxon>
        <taxon>Arthropoda</taxon>
        <taxon>Hexapoda</taxon>
        <taxon>Insecta</taxon>
        <taxon>Pterygota</taxon>
        <taxon>Neoptera</taxon>
        <taxon>Endopterygota</taxon>
        <taxon>Diptera</taxon>
        <taxon>Nematocera</taxon>
        <taxon>Culicoidea</taxon>
        <taxon>Culicidae</taxon>
        <taxon>Anophelinae</taxon>
        <taxon>Anopheles</taxon>
    </lineage>
</organism>
<evidence type="ECO:0000313" key="1">
    <source>
        <dbReference type="EMBL" id="KFB34977.1"/>
    </source>
</evidence>
<dbReference type="Proteomes" id="UP000030765">
    <property type="component" value="Unassembled WGS sequence"/>
</dbReference>
<proteinExistence type="predicted"/>
<dbReference type="AlphaFoldDB" id="A0A084VAI3"/>
<dbReference type="EnsemblMetazoa" id="ASIC000793-RA">
    <property type="protein sequence ID" value="ASIC000793-PA"/>
    <property type="gene ID" value="ASIC000793"/>
</dbReference>
<sequence length="71" mass="7994">MKYLQQLHPEHIAKSESYDLGTEPNGTVSTLGMLWNTASDVLSVQVRLPQHIENLRTKRQVSGCIAKVYDP</sequence>
<accession>A0A084VAI3</accession>
<reference evidence="2" key="2">
    <citation type="submission" date="2020-05" db="UniProtKB">
        <authorList>
            <consortium name="EnsemblMetazoa"/>
        </authorList>
    </citation>
    <scope>IDENTIFICATION</scope>
</reference>
<evidence type="ECO:0000313" key="3">
    <source>
        <dbReference type="Proteomes" id="UP000030765"/>
    </source>
</evidence>
<dbReference type="VEuPathDB" id="VectorBase:ASIC000793"/>
<dbReference type="EMBL" id="ATLV01004097">
    <property type="status" value="NOT_ANNOTATED_CDS"/>
    <property type="molecule type" value="Genomic_DNA"/>
</dbReference>
<dbReference type="EMBL" id="KE524186">
    <property type="protein sequence ID" value="KFB34977.1"/>
    <property type="molecule type" value="Genomic_DNA"/>
</dbReference>
<protein>
    <submittedName>
        <fullName evidence="1 2">Transposon polyprotein</fullName>
    </submittedName>
</protein>
<evidence type="ECO:0000313" key="2">
    <source>
        <dbReference type="EnsemblMetazoa" id="ASIC000793-PA"/>
    </source>
</evidence>
<keyword evidence="3" id="KW-1185">Reference proteome</keyword>
<gene>
    <name evidence="1" type="ORF">ZHAS_00000793</name>
</gene>